<dbReference type="SMART" id="SM00382">
    <property type="entry name" value="AAA"/>
    <property type="match status" value="1"/>
</dbReference>
<evidence type="ECO:0000259" key="1">
    <source>
        <dbReference type="PROSITE" id="PS50043"/>
    </source>
</evidence>
<dbReference type="InterPro" id="IPR027417">
    <property type="entry name" value="P-loop_NTPase"/>
</dbReference>
<dbReference type="GO" id="GO:0006355">
    <property type="term" value="P:regulation of DNA-templated transcription"/>
    <property type="evidence" value="ECO:0007669"/>
    <property type="project" value="InterPro"/>
</dbReference>
<dbReference type="Pfam" id="PF00196">
    <property type="entry name" value="GerE"/>
    <property type="match status" value="1"/>
</dbReference>
<dbReference type="AlphaFoldDB" id="A0A8J3JEA9"/>
<dbReference type="Pfam" id="PF13191">
    <property type="entry name" value="AAA_16"/>
    <property type="match status" value="1"/>
</dbReference>
<dbReference type="SUPFAM" id="SSF48452">
    <property type="entry name" value="TPR-like"/>
    <property type="match status" value="2"/>
</dbReference>
<reference evidence="2 3" key="1">
    <citation type="submission" date="2021-01" db="EMBL/GenBank/DDBJ databases">
        <title>Whole genome shotgun sequence of Catellatospora bangladeshensis NBRC 107357.</title>
        <authorList>
            <person name="Komaki H."/>
            <person name="Tamura T."/>
        </authorList>
    </citation>
    <scope>NUCLEOTIDE SEQUENCE [LARGE SCALE GENOMIC DNA]</scope>
    <source>
        <strain evidence="2 3">NBRC 107357</strain>
    </source>
</reference>
<dbReference type="SUPFAM" id="SSF46894">
    <property type="entry name" value="C-terminal effector domain of the bipartite response regulators"/>
    <property type="match status" value="1"/>
</dbReference>
<organism evidence="2 3">
    <name type="scientific">Catellatospora bangladeshensis</name>
    <dbReference type="NCBI Taxonomy" id="310355"/>
    <lineage>
        <taxon>Bacteria</taxon>
        <taxon>Bacillati</taxon>
        <taxon>Actinomycetota</taxon>
        <taxon>Actinomycetes</taxon>
        <taxon>Micromonosporales</taxon>
        <taxon>Micromonosporaceae</taxon>
        <taxon>Catellatospora</taxon>
    </lineage>
</organism>
<dbReference type="Gene3D" id="1.10.10.10">
    <property type="entry name" value="Winged helix-like DNA-binding domain superfamily/Winged helix DNA-binding domain"/>
    <property type="match status" value="1"/>
</dbReference>
<protein>
    <submittedName>
        <fullName evidence="2">Transcriptional regulator</fullName>
    </submittedName>
</protein>
<accession>A0A8J3JEA9</accession>
<dbReference type="Proteomes" id="UP000601223">
    <property type="component" value="Unassembled WGS sequence"/>
</dbReference>
<dbReference type="EMBL" id="BONF01000025">
    <property type="protein sequence ID" value="GIF82866.1"/>
    <property type="molecule type" value="Genomic_DNA"/>
</dbReference>
<dbReference type="RefSeq" id="WP_203748770.1">
    <property type="nucleotide sequence ID" value="NZ_BONF01000025.1"/>
</dbReference>
<comment type="caution">
    <text evidence="2">The sequence shown here is derived from an EMBL/GenBank/DDBJ whole genome shotgun (WGS) entry which is preliminary data.</text>
</comment>
<dbReference type="InterPro" id="IPR016032">
    <property type="entry name" value="Sig_transdc_resp-reg_C-effctor"/>
</dbReference>
<dbReference type="InterPro" id="IPR003593">
    <property type="entry name" value="AAA+_ATPase"/>
</dbReference>
<keyword evidence="3" id="KW-1185">Reference proteome</keyword>
<dbReference type="InterPro" id="IPR000792">
    <property type="entry name" value="Tscrpt_reg_LuxR_C"/>
</dbReference>
<dbReference type="SMART" id="SM00421">
    <property type="entry name" value="HTH_LUXR"/>
    <property type="match status" value="1"/>
</dbReference>
<dbReference type="SUPFAM" id="SSF52540">
    <property type="entry name" value="P-loop containing nucleoside triphosphate hydrolases"/>
    <property type="match status" value="1"/>
</dbReference>
<dbReference type="GO" id="GO:0003677">
    <property type="term" value="F:DNA binding"/>
    <property type="evidence" value="ECO:0007669"/>
    <property type="project" value="InterPro"/>
</dbReference>
<dbReference type="PROSITE" id="PS50043">
    <property type="entry name" value="HTH_LUXR_2"/>
    <property type="match status" value="1"/>
</dbReference>
<feature type="domain" description="HTH luxR-type" evidence="1">
    <location>
        <begin position="831"/>
        <end position="889"/>
    </location>
</feature>
<proteinExistence type="predicted"/>
<evidence type="ECO:0000313" key="3">
    <source>
        <dbReference type="Proteomes" id="UP000601223"/>
    </source>
</evidence>
<dbReference type="InterPro" id="IPR036388">
    <property type="entry name" value="WH-like_DNA-bd_sf"/>
</dbReference>
<dbReference type="CDD" id="cd06170">
    <property type="entry name" value="LuxR_C_like"/>
    <property type="match status" value="1"/>
</dbReference>
<gene>
    <name evidence="2" type="ORF">Cba03nite_42150</name>
</gene>
<dbReference type="InterPro" id="IPR041664">
    <property type="entry name" value="AAA_16"/>
</dbReference>
<dbReference type="InterPro" id="IPR011990">
    <property type="entry name" value="TPR-like_helical_dom_sf"/>
</dbReference>
<name>A0A8J3JEA9_9ACTN</name>
<dbReference type="Gene3D" id="1.25.40.10">
    <property type="entry name" value="Tetratricopeptide repeat domain"/>
    <property type="match status" value="2"/>
</dbReference>
<evidence type="ECO:0000313" key="2">
    <source>
        <dbReference type="EMBL" id="GIF82866.1"/>
    </source>
</evidence>
<sequence length="890" mass="93032">MLFGREELLAEARAALAATGRVVLTGPRGIGRSALLDVLAKELSGGGRPVVTIAPAPSTVHVGLADLLTQMAPENIGDLPSRQAEAIDAVLCRGDRRPIDALALRLGALALLRRLPAAPLLIVDDVQWLDPLSIDVIAFVAARAELPLLMARHATAEAVPGLDRDATEIAVPRLTVPQMVELLGSRGLTYRAAVRVHAASGGHPRLALALGATPRQADRRPGAARAVSRAVEQASRDLMDGMTPGVRRLALLTALAGRLPAHTLHRVGVAARDVAYAELNGVIQLDPDDRLRPSAEVLADLLLADAGPEELTAGHRTLSAAAPDEPTRLWHAAMTAADPDAALAHALAEARATVRAQGRPGRAAELGLRAVDLAPPELDRGTVVRWLCDAAEDAGTAGDVTLVRRMLGRLEGVGAPAADRARARLAAFDAAGQDLDDCDELLSTVLGEASGHPGLLAAAHLRLAVRANITEGAPARAAVHARHAVRYAVAAQDPAVHAASLAYLALMQRVVGDAEAAGTLAEALSLPAAPYGERITNSPRHAASRHAFFDDRLDEARQLLLGLLPAAEQSGVPEDQVEVLRALAEVEVRMGRCASALGHVGRAMVITERTGMSPGPTWYSAALVELAAGSPARARTLADGAVRASAEEHDRIYLVRATYARGLIQLAAGDSAGAVASLRAVQDLQRQQHARDPSMLRWHGDLAEALVAAGDTGAAAQLLGQARALAEQLGRGAGVAAALDRADGVLRYATGGAAAALEVLERSVDAFAGLGMPLEQARSLLALASAQRRQRRWAAARDTTGRAMAIYREHGATPWAAARAPESGVADRMGLNAADARIVELVAAGARNREIANTLFLSVKTVESSLTRIYRILGVRSRVQLSLLLAGEGQ</sequence>